<dbReference type="EMBL" id="BAAAYL010000001">
    <property type="protein sequence ID" value="GAA3377905.1"/>
    <property type="molecule type" value="Genomic_DNA"/>
</dbReference>
<evidence type="ECO:0000313" key="2">
    <source>
        <dbReference type="Proteomes" id="UP001499990"/>
    </source>
</evidence>
<gene>
    <name evidence="1" type="ORF">GCM10020367_55420</name>
</gene>
<keyword evidence="2" id="KW-1185">Reference proteome</keyword>
<proteinExistence type="predicted"/>
<organism evidence="1 2">
    <name type="scientific">Streptomyces sannanensis</name>
    <dbReference type="NCBI Taxonomy" id="285536"/>
    <lineage>
        <taxon>Bacteria</taxon>
        <taxon>Bacillati</taxon>
        <taxon>Actinomycetota</taxon>
        <taxon>Actinomycetes</taxon>
        <taxon>Kitasatosporales</taxon>
        <taxon>Streptomycetaceae</taxon>
        <taxon>Streptomyces</taxon>
    </lineage>
</organism>
<reference evidence="2" key="1">
    <citation type="journal article" date="2019" name="Int. J. Syst. Evol. Microbiol.">
        <title>The Global Catalogue of Microorganisms (GCM) 10K type strain sequencing project: providing services to taxonomists for standard genome sequencing and annotation.</title>
        <authorList>
            <consortium name="The Broad Institute Genomics Platform"/>
            <consortium name="The Broad Institute Genome Sequencing Center for Infectious Disease"/>
            <person name="Wu L."/>
            <person name="Ma J."/>
        </authorList>
    </citation>
    <scope>NUCLEOTIDE SEQUENCE [LARGE SCALE GENOMIC DNA]</scope>
    <source>
        <strain evidence="2">JCM 9651</strain>
    </source>
</reference>
<dbReference type="Proteomes" id="UP001499990">
    <property type="component" value="Unassembled WGS sequence"/>
</dbReference>
<evidence type="ECO:0000313" key="1">
    <source>
        <dbReference type="EMBL" id="GAA3377905.1"/>
    </source>
</evidence>
<comment type="caution">
    <text evidence="1">The sequence shown here is derived from an EMBL/GenBank/DDBJ whole genome shotgun (WGS) entry which is preliminary data.</text>
</comment>
<protein>
    <recommendedName>
        <fullName evidence="3">Transposase</fullName>
    </recommendedName>
</protein>
<accession>A0ABP6SJ89</accession>
<evidence type="ECO:0008006" key="3">
    <source>
        <dbReference type="Google" id="ProtNLM"/>
    </source>
</evidence>
<sequence>MGGILSLPCQASRTQVSPGRASTLAMCIVDDLESRRDEWKALAAEAPEGVSPLRILEVVAWNLGKRN</sequence>
<dbReference type="RefSeq" id="WP_345042534.1">
    <property type="nucleotide sequence ID" value="NZ_BAAAYL010000001.1"/>
</dbReference>
<name>A0ABP6SJ89_9ACTN</name>